<dbReference type="PANTHER" id="PTHR11941:SF54">
    <property type="entry name" value="ENOYL-COA HYDRATASE, MITOCHONDRIAL"/>
    <property type="match status" value="1"/>
</dbReference>
<keyword evidence="3" id="KW-0413">Isomerase</keyword>
<keyword evidence="2" id="KW-0456">Lyase</keyword>
<dbReference type="RefSeq" id="WP_143949585.1">
    <property type="nucleotide sequence ID" value="NZ_BAABMB010000001.1"/>
</dbReference>
<reference evidence="3 4" key="1">
    <citation type="submission" date="2019-07" db="EMBL/GenBank/DDBJ databases">
        <title>Qingshengfaniella alkalisoli gen. nov., sp. nov., isolated from saline soil.</title>
        <authorList>
            <person name="Xu L."/>
            <person name="Huang X.-X."/>
            <person name="Sun J.-Q."/>
        </authorList>
    </citation>
    <scope>NUCLEOTIDE SEQUENCE [LARGE SCALE GENOMIC DNA]</scope>
    <source>
        <strain evidence="3 4">DSM 27279</strain>
    </source>
</reference>
<dbReference type="InterPro" id="IPR029045">
    <property type="entry name" value="ClpP/crotonase-like_dom_sf"/>
</dbReference>
<dbReference type="SUPFAM" id="SSF52096">
    <property type="entry name" value="ClpP/crotonase"/>
    <property type="match status" value="1"/>
</dbReference>
<organism evidence="3 4">
    <name type="scientific">Verticiella sediminum</name>
    <dbReference type="NCBI Taxonomy" id="1247510"/>
    <lineage>
        <taxon>Bacteria</taxon>
        <taxon>Pseudomonadati</taxon>
        <taxon>Pseudomonadota</taxon>
        <taxon>Betaproteobacteria</taxon>
        <taxon>Burkholderiales</taxon>
        <taxon>Alcaligenaceae</taxon>
        <taxon>Verticiella</taxon>
    </lineage>
</organism>
<accession>A0A556AGM8</accession>
<comment type="caution">
    <text evidence="3">The sequence shown here is derived from an EMBL/GenBank/DDBJ whole genome shotgun (WGS) entry which is preliminary data.</text>
</comment>
<dbReference type="Proteomes" id="UP000318405">
    <property type="component" value="Unassembled WGS sequence"/>
</dbReference>
<name>A0A556AGM8_9BURK</name>
<evidence type="ECO:0000313" key="3">
    <source>
        <dbReference type="EMBL" id="TSH92035.1"/>
    </source>
</evidence>
<dbReference type="InterPro" id="IPR014748">
    <property type="entry name" value="Enoyl-CoA_hydra_C"/>
</dbReference>
<evidence type="ECO:0000313" key="4">
    <source>
        <dbReference type="Proteomes" id="UP000318405"/>
    </source>
</evidence>
<comment type="similarity">
    <text evidence="1">Belongs to the enoyl-CoA hydratase/isomerase family.</text>
</comment>
<dbReference type="GO" id="GO:0006635">
    <property type="term" value="P:fatty acid beta-oxidation"/>
    <property type="evidence" value="ECO:0007669"/>
    <property type="project" value="TreeGrafter"/>
</dbReference>
<protein>
    <submittedName>
        <fullName evidence="3">Enoyl-CoA hydratase/isomerase family protein</fullName>
    </submittedName>
</protein>
<dbReference type="InterPro" id="IPR001753">
    <property type="entry name" value="Enoyl-CoA_hydra/iso"/>
</dbReference>
<dbReference type="Gene3D" id="3.90.226.10">
    <property type="entry name" value="2-enoyl-CoA Hydratase, Chain A, domain 1"/>
    <property type="match status" value="1"/>
</dbReference>
<dbReference type="GO" id="GO:0016853">
    <property type="term" value="F:isomerase activity"/>
    <property type="evidence" value="ECO:0007669"/>
    <property type="project" value="UniProtKB-KW"/>
</dbReference>
<dbReference type="PANTHER" id="PTHR11941">
    <property type="entry name" value="ENOYL-COA HYDRATASE-RELATED"/>
    <property type="match status" value="1"/>
</dbReference>
<dbReference type="Pfam" id="PF00378">
    <property type="entry name" value="ECH_1"/>
    <property type="match status" value="1"/>
</dbReference>
<dbReference type="CDD" id="cd06558">
    <property type="entry name" value="crotonase-like"/>
    <property type="match status" value="1"/>
</dbReference>
<dbReference type="OrthoDB" id="8452484at2"/>
<proteinExistence type="inferred from homology"/>
<dbReference type="EMBL" id="VLTJ01000031">
    <property type="protein sequence ID" value="TSH92035.1"/>
    <property type="molecule type" value="Genomic_DNA"/>
</dbReference>
<dbReference type="AlphaFoldDB" id="A0A556AGM8"/>
<sequence length="261" mass="29151">MSEYQTIKYETRGLSARITLNRPEVRNAINDQLEAEVKHALRRADADDEVRVIVLTGAAPSFCSGIDLKRHKGRTSREARAHFESFYWGFHTTHRSLSKPTLAVVNGAAREAGCTMAYMCDMIIAAESASFGLPAVDRGIVPAYHIVHLPRLVGRLRAFEICFSGDPISAAEAAQLNIVNRCVPDAELEAQTEAMIERFAHKPKEMLKVGKELFYRLMDMEFEKGIRTAADIVALLASYPESREGFSAYVEKREADWGTVQ</sequence>
<evidence type="ECO:0000256" key="2">
    <source>
        <dbReference type="ARBA" id="ARBA00023239"/>
    </source>
</evidence>
<gene>
    <name evidence="3" type="ORF">FOZ76_17535</name>
</gene>
<keyword evidence="4" id="KW-1185">Reference proteome</keyword>
<dbReference type="GO" id="GO:0016829">
    <property type="term" value="F:lyase activity"/>
    <property type="evidence" value="ECO:0007669"/>
    <property type="project" value="UniProtKB-KW"/>
</dbReference>
<dbReference type="Gene3D" id="1.10.12.10">
    <property type="entry name" value="Lyase 2-enoyl-coa Hydratase, Chain A, domain 2"/>
    <property type="match status" value="1"/>
</dbReference>
<evidence type="ECO:0000256" key="1">
    <source>
        <dbReference type="ARBA" id="ARBA00005254"/>
    </source>
</evidence>